<sequence>MKEKRKMGELKTLSLKRRSLSRGSINGFIQKLKRISALNIFPNPKDKKEKAIEISYIGIAYFLHKLFNT</sequence>
<proteinExistence type="predicted"/>
<accession>A0A0F9AL65</accession>
<dbReference type="AlphaFoldDB" id="A0A0F9AL65"/>
<evidence type="ECO:0000313" key="1">
    <source>
        <dbReference type="EMBL" id="KKK79239.1"/>
    </source>
</evidence>
<dbReference type="EMBL" id="LAZR01054119">
    <property type="protein sequence ID" value="KKK79239.1"/>
    <property type="molecule type" value="Genomic_DNA"/>
</dbReference>
<organism evidence="1">
    <name type="scientific">marine sediment metagenome</name>
    <dbReference type="NCBI Taxonomy" id="412755"/>
    <lineage>
        <taxon>unclassified sequences</taxon>
        <taxon>metagenomes</taxon>
        <taxon>ecological metagenomes</taxon>
    </lineage>
</organism>
<reference evidence="1" key="1">
    <citation type="journal article" date="2015" name="Nature">
        <title>Complex archaea that bridge the gap between prokaryotes and eukaryotes.</title>
        <authorList>
            <person name="Spang A."/>
            <person name="Saw J.H."/>
            <person name="Jorgensen S.L."/>
            <person name="Zaremba-Niedzwiedzka K."/>
            <person name="Martijn J."/>
            <person name="Lind A.E."/>
            <person name="van Eijk R."/>
            <person name="Schleper C."/>
            <person name="Guy L."/>
            <person name="Ettema T.J."/>
        </authorList>
    </citation>
    <scope>NUCLEOTIDE SEQUENCE</scope>
</reference>
<name>A0A0F9AL65_9ZZZZ</name>
<comment type="caution">
    <text evidence="1">The sequence shown here is derived from an EMBL/GenBank/DDBJ whole genome shotgun (WGS) entry which is preliminary data.</text>
</comment>
<gene>
    <name evidence="1" type="ORF">LCGC14_2835510</name>
</gene>
<protein>
    <submittedName>
        <fullName evidence="1">Uncharacterized protein</fullName>
    </submittedName>
</protein>